<dbReference type="PANTHER" id="PTHR47100:SF5">
    <property type="entry name" value="DUAL SPECIFICITY PROTEIN PHOSPHATASE PHS1"/>
    <property type="match status" value="1"/>
</dbReference>
<comment type="caution">
    <text evidence="3">The sequence shown here is derived from an EMBL/GenBank/DDBJ whole genome shotgun (WGS) entry which is preliminary data.</text>
</comment>
<dbReference type="RefSeq" id="XP_005645243.1">
    <property type="nucleotide sequence ID" value="XM_005645186.1"/>
</dbReference>
<dbReference type="InterPro" id="IPR015275">
    <property type="entry name" value="Actin-fragmin_kin_cat_dom"/>
</dbReference>
<protein>
    <recommendedName>
        <fullName evidence="2">Actin-fragmin kinase catalytic domain-containing protein</fullName>
    </recommendedName>
</protein>
<feature type="compositionally biased region" description="Polar residues" evidence="1">
    <location>
        <begin position="756"/>
        <end position="766"/>
    </location>
</feature>
<dbReference type="GO" id="GO:0004721">
    <property type="term" value="F:phosphoprotein phosphatase activity"/>
    <property type="evidence" value="ECO:0007669"/>
    <property type="project" value="InterPro"/>
</dbReference>
<feature type="compositionally biased region" description="Polar residues" evidence="1">
    <location>
        <begin position="417"/>
        <end position="426"/>
    </location>
</feature>
<dbReference type="GeneID" id="17038678"/>
<evidence type="ECO:0000259" key="2">
    <source>
        <dbReference type="Pfam" id="PF09192"/>
    </source>
</evidence>
<dbReference type="Gene3D" id="1.10.1070.11">
    <property type="entry name" value="Phosphatidylinositol 3-/4-kinase, catalytic domain"/>
    <property type="match status" value="1"/>
</dbReference>
<accession>I0YQN0</accession>
<organism evidence="3 4">
    <name type="scientific">Coccomyxa subellipsoidea (strain C-169)</name>
    <name type="common">Green microalga</name>
    <dbReference type="NCBI Taxonomy" id="574566"/>
    <lineage>
        <taxon>Eukaryota</taxon>
        <taxon>Viridiplantae</taxon>
        <taxon>Chlorophyta</taxon>
        <taxon>core chlorophytes</taxon>
        <taxon>Trebouxiophyceae</taxon>
        <taxon>Trebouxiophyceae incertae sedis</taxon>
        <taxon>Coccomyxaceae</taxon>
        <taxon>Coccomyxa</taxon>
        <taxon>Coccomyxa subellipsoidea</taxon>
    </lineage>
</organism>
<feature type="region of interest" description="Disordered" evidence="1">
    <location>
        <begin position="325"/>
        <end position="457"/>
    </location>
</feature>
<evidence type="ECO:0000313" key="3">
    <source>
        <dbReference type="EMBL" id="EIE20699.1"/>
    </source>
</evidence>
<dbReference type="Pfam" id="PF09192">
    <property type="entry name" value="Act-Frag_cataly"/>
    <property type="match status" value="1"/>
</dbReference>
<dbReference type="PANTHER" id="PTHR47100">
    <property type="entry name" value="DUAL SPECIFICITY PROTEIN PHOSPHATASE PHS1"/>
    <property type="match status" value="1"/>
</dbReference>
<dbReference type="InterPro" id="IPR011009">
    <property type="entry name" value="Kinase-like_dom_sf"/>
</dbReference>
<feature type="compositionally biased region" description="Polar residues" evidence="1">
    <location>
        <begin position="729"/>
        <end position="744"/>
    </location>
</feature>
<feature type="compositionally biased region" description="Low complexity" evidence="1">
    <location>
        <begin position="436"/>
        <end position="453"/>
    </location>
</feature>
<feature type="region of interest" description="Disordered" evidence="1">
    <location>
        <begin position="1"/>
        <end position="151"/>
    </location>
</feature>
<dbReference type="eggNOG" id="KOG1716">
    <property type="taxonomic scope" value="Eukaryota"/>
</dbReference>
<gene>
    <name evidence="3" type="ORF">COCSUDRAFT_57268</name>
</gene>
<dbReference type="AlphaFoldDB" id="I0YQN0"/>
<dbReference type="KEGG" id="csl:COCSUDRAFT_57268"/>
<dbReference type="Proteomes" id="UP000007264">
    <property type="component" value="Unassembled WGS sequence"/>
</dbReference>
<feature type="region of interest" description="Disordered" evidence="1">
    <location>
        <begin position="220"/>
        <end position="243"/>
    </location>
</feature>
<feature type="compositionally biased region" description="Pro residues" evidence="1">
    <location>
        <begin position="715"/>
        <end position="728"/>
    </location>
</feature>
<dbReference type="GO" id="GO:0009737">
    <property type="term" value="P:response to abscisic acid"/>
    <property type="evidence" value="ECO:0007669"/>
    <property type="project" value="InterPro"/>
</dbReference>
<feature type="region of interest" description="Disordered" evidence="1">
    <location>
        <begin position="707"/>
        <end position="766"/>
    </location>
</feature>
<evidence type="ECO:0000313" key="4">
    <source>
        <dbReference type="Proteomes" id="UP000007264"/>
    </source>
</evidence>
<dbReference type="OrthoDB" id="10252009at2759"/>
<dbReference type="InterPro" id="IPR036940">
    <property type="entry name" value="PI3/4_kinase_cat_sf"/>
</dbReference>
<feature type="compositionally biased region" description="Basic and acidic residues" evidence="1">
    <location>
        <begin position="399"/>
        <end position="414"/>
    </location>
</feature>
<keyword evidence="4" id="KW-1185">Reference proteome</keyword>
<dbReference type="GO" id="GO:0043622">
    <property type="term" value="P:cortical microtubule organization"/>
    <property type="evidence" value="ECO:0007669"/>
    <property type="project" value="InterPro"/>
</dbReference>
<dbReference type="InterPro" id="IPR035010">
    <property type="entry name" value="PHS1"/>
</dbReference>
<dbReference type="EMBL" id="AGSI01000014">
    <property type="protein sequence ID" value="EIE20699.1"/>
    <property type="molecule type" value="Genomic_DNA"/>
</dbReference>
<proteinExistence type="predicted"/>
<evidence type="ECO:0000256" key="1">
    <source>
        <dbReference type="SAM" id="MobiDB-lite"/>
    </source>
</evidence>
<dbReference type="SUPFAM" id="SSF56112">
    <property type="entry name" value="Protein kinase-like (PK-like)"/>
    <property type="match status" value="1"/>
</dbReference>
<feature type="compositionally biased region" description="Basic and acidic residues" evidence="1">
    <location>
        <begin position="348"/>
        <end position="358"/>
    </location>
</feature>
<name>I0YQN0_COCSC</name>
<reference evidence="3 4" key="1">
    <citation type="journal article" date="2012" name="Genome Biol.">
        <title>The genome of the polar eukaryotic microalga coccomyxa subellipsoidea reveals traits of cold adaptation.</title>
        <authorList>
            <person name="Blanc G."/>
            <person name="Agarkova I."/>
            <person name="Grimwood J."/>
            <person name="Kuo A."/>
            <person name="Brueggeman A."/>
            <person name="Dunigan D."/>
            <person name="Gurnon J."/>
            <person name="Ladunga I."/>
            <person name="Lindquist E."/>
            <person name="Lucas S."/>
            <person name="Pangilinan J."/>
            <person name="Proschold T."/>
            <person name="Salamov A."/>
            <person name="Schmutz J."/>
            <person name="Weeks D."/>
            <person name="Yamada T."/>
            <person name="Claverie J.M."/>
            <person name="Grigoriev I."/>
            <person name="Van Etten J."/>
            <person name="Lomsadze A."/>
            <person name="Borodovsky M."/>
        </authorList>
    </citation>
    <scope>NUCLEOTIDE SEQUENCE [LARGE SCALE GENOMIC DNA]</scope>
    <source>
        <strain evidence="3 4">C-169</strain>
    </source>
</reference>
<feature type="domain" description="Actin-fragmin kinase catalytic" evidence="2">
    <location>
        <begin position="461"/>
        <end position="604"/>
    </location>
</feature>
<sequence length="845" mass="90308">MSQQQDGGCLPSPAAHSSGPVAAWRQLQALELSDDEEEISGMLDATPPHSPTAQTSPVRQQLHRPPRSPASAAAARKRLSPKKSPSPPKKGGSWSHVKGRHSRRPPPLILSPRSSAGKQGAARSSSEGEKAVQEWQRAMKSPSPSKWRASNAVRQLEADTIALAAGAVTAMLAANAAAAGPLDSPEKVVRRTWDWLAEQPEDAAELAVLLFEAAPKLKISASGSGGASQPPKASRRSSYKEEGGFQHRLSAGVPCPIGAGEIDWKQLTLVIGSEMLKFETEHAAASEACQSGTDEAQLYTSPRGGGLVEVNSGGHVMFCFLSGPTGHTHRSRSHQRDSQHTHSGSQQDSEKQQQHHDSTSQQHSSQQMRQPGSGRSLVHAFDSAAAGEEGNSMPPSAAPRERPAQDTLSDRPRSPEVSASPSTQPSPGDGGSGRFSPCSSLRGGSRSPSPAGSEHAPERVVIVKVHQARLASQSEQFANELTQHLGICAPACRILRRMGATAEEWKEAHGAAMLLGRRGADLEEQMARSACMLVMEYIPGRALFHLQQPFQPAQILRTAEDLGRLFLLDMLLGNADQLPCATLGWRGNPHNVLFCTAGAHAGRMVAIDSAVQRRPPGGKMWLEDAACNKLAELALNDVGVAGSVLREAVSSSAFAVEAVSNPDVHKAFQQGLLTSLQATLHIKGLLEMMFDVLSGWIDEFIRDMEDVESTTEVPGTPPGTRPTTPPSASPISSVHITNPPTASHLTPGGARWGPSSPRTSISTTQKIRSIGREARVNELISERLDHWKAAMRKRGEELRAAVEEWQTKRASSTGAPRLTTGFLDGTHPIVDAYELKARLISLHLA</sequence>